<dbReference type="OrthoDB" id="10024078at2759"/>
<comment type="subcellular location">
    <subcellularLocation>
        <location evidence="1">Cell membrane</location>
        <topology evidence="1">Multi-pass membrane protein</topology>
    </subcellularLocation>
</comment>
<evidence type="ECO:0000256" key="2">
    <source>
        <dbReference type="ARBA" id="ARBA00010532"/>
    </source>
</evidence>
<keyword evidence="14" id="KW-1185">Reference proteome</keyword>
<sequence length="90" mass="10286">MKLDPKKIAFGGGALFCFCVGFGYYGFDKVLKFGVRDQTALRKRNEVRDVYTKLPFPLDFRVNFFNISNPADVMKGAKPMLKEVGPYCYE</sequence>
<dbReference type="GO" id="GO:0005886">
    <property type="term" value="C:plasma membrane"/>
    <property type="evidence" value="ECO:0007669"/>
    <property type="project" value="UniProtKB-SubCell"/>
</dbReference>
<evidence type="ECO:0000256" key="4">
    <source>
        <dbReference type="ARBA" id="ARBA00022606"/>
    </source>
</evidence>
<evidence type="ECO:0000256" key="11">
    <source>
        <dbReference type="ARBA" id="ARBA00023180"/>
    </source>
</evidence>
<dbReference type="InterPro" id="IPR002159">
    <property type="entry name" value="CD36_fam"/>
</dbReference>
<evidence type="ECO:0000256" key="7">
    <source>
        <dbReference type="ARBA" id="ARBA00022989"/>
    </source>
</evidence>
<keyword evidence="3" id="KW-1003">Cell membrane</keyword>
<dbReference type="GO" id="GO:0005737">
    <property type="term" value="C:cytoplasm"/>
    <property type="evidence" value="ECO:0007669"/>
    <property type="project" value="TreeGrafter"/>
</dbReference>
<keyword evidence="8 12" id="KW-0472">Membrane</keyword>
<keyword evidence="7 12" id="KW-1133">Transmembrane helix</keyword>
<dbReference type="Proteomes" id="UP001154078">
    <property type="component" value="Chromosome 7"/>
</dbReference>
<reference evidence="13" key="1">
    <citation type="submission" date="2021-12" db="EMBL/GenBank/DDBJ databases">
        <authorList>
            <person name="King R."/>
        </authorList>
    </citation>
    <scope>NUCLEOTIDE SEQUENCE</scope>
</reference>
<dbReference type="PANTHER" id="PTHR11923">
    <property type="entry name" value="SCAVENGER RECEPTOR CLASS B TYPE-1 SR-B1"/>
    <property type="match status" value="1"/>
</dbReference>
<evidence type="ECO:0000256" key="12">
    <source>
        <dbReference type="SAM" id="Phobius"/>
    </source>
</evidence>
<keyword evidence="6" id="KW-0552">Olfaction</keyword>
<keyword evidence="11" id="KW-0325">Glycoprotein</keyword>
<keyword evidence="4" id="KW-0716">Sensory transduction</keyword>
<evidence type="ECO:0000256" key="3">
    <source>
        <dbReference type="ARBA" id="ARBA00022475"/>
    </source>
</evidence>
<protein>
    <submittedName>
        <fullName evidence="13">Uncharacterized protein</fullName>
    </submittedName>
</protein>
<dbReference type="PANTHER" id="PTHR11923:SF69">
    <property type="entry name" value="SENSORY NEURON MEMBRANE PROTEIN 1"/>
    <property type="match status" value="1"/>
</dbReference>
<name>A0A9P0FMM8_BRAAE</name>
<gene>
    <name evidence="13" type="ORF">MELIAE_LOCUS10593</name>
</gene>
<dbReference type="GO" id="GO:0005044">
    <property type="term" value="F:scavenger receptor activity"/>
    <property type="evidence" value="ECO:0007669"/>
    <property type="project" value="TreeGrafter"/>
</dbReference>
<keyword evidence="5 12" id="KW-0812">Transmembrane</keyword>
<comment type="similarity">
    <text evidence="2">Belongs to the CD36 family.</text>
</comment>
<evidence type="ECO:0000256" key="1">
    <source>
        <dbReference type="ARBA" id="ARBA00004651"/>
    </source>
</evidence>
<evidence type="ECO:0000313" key="14">
    <source>
        <dbReference type="Proteomes" id="UP001154078"/>
    </source>
</evidence>
<evidence type="ECO:0000256" key="10">
    <source>
        <dbReference type="ARBA" id="ARBA00023170"/>
    </source>
</evidence>
<dbReference type="PRINTS" id="PR01609">
    <property type="entry name" value="CD36FAMILY"/>
</dbReference>
<dbReference type="GO" id="GO:0007608">
    <property type="term" value="P:sensory perception of smell"/>
    <property type="evidence" value="ECO:0007669"/>
    <property type="project" value="UniProtKB-KW"/>
</dbReference>
<dbReference type="Pfam" id="PF01130">
    <property type="entry name" value="CD36"/>
    <property type="match status" value="1"/>
</dbReference>
<feature type="transmembrane region" description="Helical" evidence="12">
    <location>
        <begin position="7"/>
        <end position="27"/>
    </location>
</feature>
<dbReference type="EMBL" id="OV121138">
    <property type="protein sequence ID" value="CAH0560925.1"/>
    <property type="molecule type" value="Genomic_DNA"/>
</dbReference>
<keyword evidence="10" id="KW-0675">Receptor</keyword>
<evidence type="ECO:0000256" key="5">
    <source>
        <dbReference type="ARBA" id="ARBA00022692"/>
    </source>
</evidence>
<evidence type="ECO:0000313" key="13">
    <source>
        <dbReference type="EMBL" id="CAH0560925.1"/>
    </source>
</evidence>
<dbReference type="AlphaFoldDB" id="A0A9P0FMM8"/>
<evidence type="ECO:0000256" key="8">
    <source>
        <dbReference type="ARBA" id="ARBA00023136"/>
    </source>
</evidence>
<proteinExistence type="inferred from homology"/>
<accession>A0A9P0FMM8</accession>
<keyword evidence="9" id="KW-1015">Disulfide bond</keyword>
<evidence type="ECO:0000256" key="9">
    <source>
        <dbReference type="ARBA" id="ARBA00023157"/>
    </source>
</evidence>
<organism evidence="13 14">
    <name type="scientific">Brassicogethes aeneus</name>
    <name type="common">Rape pollen beetle</name>
    <name type="synonym">Meligethes aeneus</name>
    <dbReference type="NCBI Taxonomy" id="1431903"/>
    <lineage>
        <taxon>Eukaryota</taxon>
        <taxon>Metazoa</taxon>
        <taxon>Ecdysozoa</taxon>
        <taxon>Arthropoda</taxon>
        <taxon>Hexapoda</taxon>
        <taxon>Insecta</taxon>
        <taxon>Pterygota</taxon>
        <taxon>Neoptera</taxon>
        <taxon>Endopterygota</taxon>
        <taxon>Coleoptera</taxon>
        <taxon>Polyphaga</taxon>
        <taxon>Cucujiformia</taxon>
        <taxon>Nitidulidae</taxon>
        <taxon>Meligethinae</taxon>
        <taxon>Brassicogethes</taxon>
    </lineage>
</organism>
<evidence type="ECO:0000256" key="6">
    <source>
        <dbReference type="ARBA" id="ARBA00022725"/>
    </source>
</evidence>